<feature type="compositionally biased region" description="Acidic residues" evidence="1">
    <location>
        <begin position="101"/>
        <end position="112"/>
    </location>
</feature>
<evidence type="ECO:0000313" key="3">
    <source>
        <dbReference type="Proteomes" id="UP000002358"/>
    </source>
</evidence>
<dbReference type="EnsemblMetazoa" id="XM_031928123">
    <property type="protein sequence ID" value="XP_031783983"/>
    <property type="gene ID" value="LOC116417047"/>
</dbReference>
<dbReference type="InParanoid" id="A0A7M7QBN4"/>
<name>A0A7M7QBN4_NASVI</name>
<dbReference type="AlphaFoldDB" id="A0A7M7QBN4"/>
<evidence type="ECO:0000313" key="2">
    <source>
        <dbReference type="EnsemblMetazoa" id="XP_031783983"/>
    </source>
</evidence>
<feature type="compositionally biased region" description="Polar residues" evidence="1">
    <location>
        <begin position="50"/>
        <end position="65"/>
    </location>
</feature>
<evidence type="ECO:0000256" key="1">
    <source>
        <dbReference type="SAM" id="MobiDB-lite"/>
    </source>
</evidence>
<dbReference type="Proteomes" id="UP000002358">
    <property type="component" value="Unassembled WGS sequence"/>
</dbReference>
<feature type="compositionally biased region" description="Acidic residues" evidence="1">
    <location>
        <begin position="73"/>
        <end position="82"/>
    </location>
</feature>
<protein>
    <submittedName>
        <fullName evidence="2">Uncharacterized protein</fullName>
    </submittedName>
</protein>
<sequence>MVTVEDASMIEATVIGFDGSENLIYENIQCYKEEISEQILTEDQIENMSLSPKSRCAKNNDSPLLNMNHESESPIDDQEIEGNEQRSSEEEESDWLQNISDSEDSEDTESEDSNGGLDTSSDKDKDIKHKQQNKNPTNNRRNNTNTKYQKPILKENNGKGKIIHLL</sequence>
<feature type="compositionally biased region" description="Basic and acidic residues" evidence="1">
    <location>
        <begin position="120"/>
        <end position="129"/>
    </location>
</feature>
<accession>A0A7M7QBN4</accession>
<keyword evidence="3" id="KW-1185">Reference proteome</keyword>
<dbReference type="RefSeq" id="XP_031783983.1">
    <property type="nucleotide sequence ID" value="XM_031928123.1"/>
</dbReference>
<dbReference type="GeneID" id="116417047"/>
<dbReference type="KEGG" id="nvi:116417047"/>
<reference evidence="2" key="1">
    <citation type="submission" date="2021-01" db="UniProtKB">
        <authorList>
            <consortium name="EnsemblMetazoa"/>
        </authorList>
    </citation>
    <scope>IDENTIFICATION</scope>
</reference>
<organism evidence="2 3">
    <name type="scientific">Nasonia vitripennis</name>
    <name type="common">Parasitic wasp</name>
    <dbReference type="NCBI Taxonomy" id="7425"/>
    <lineage>
        <taxon>Eukaryota</taxon>
        <taxon>Metazoa</taxon>
        <taxon>Ecdysozoa</taxon>
        <taxon>Arthropoda</taxon>
        <taxon>Hexapoda</taxon>
        <taxon>Insecta</taxon>
        <taxon>Pterygota</taxon>
        <taxon>Neoptera</taxon>
        <taxon>Endopterygota</taxon>
        <taxon>Hymenoptera</taxon>
        <taxon>Apocrita</taxon>
        <taxon>Proctotrupomorpha</taxon>
        <taxon>Chalcidoidea</taxon>
        <taxon>Pteromalidae</taxon>
        <taxon>Pteromalinae</taxon>
        <taxon>Nasonia</taxon>
    </lineage>
</organism>
<feature type="compositionally biased region" description="Low complexity" evidence="1">
    <location>
        <begin position="133"/>
        <end position="147"/>
    </location>
</feature>
<proteinExistence type="predicted"/>
<feature type="region of interest" description="Disordered" evidence="1">
    <location>
        <begin position="50"/>
        <end position="166"/>
    </location>
</feature>